<keyword evidence="2" id="KW-0203">Cytokinin biosynthesis</keyword>
<dbReference type="SUPFAM" id="SSF102405">
    <property type="entry name" value="MCP/YpsA-like"/>
    <property type="match status" value="1"/>
</dbReference>
<comment type="similarity">
    <text evidence="1 2">Belongs to the LOG family.</text>
</comment>
<dbReference type="Gene3D" id="3.40.50.450">
    <property type="match status" value="1"/>
</dbReference>
<dbReference type="PANTHER" id="PTHR31223">
    <property type="entry name" value="LOG FAMILY PROTEIN YJL055W"/>
    <property type="match status" value="1"/>
</dbReference>
<dbReference type="EMBL" id="DXGK01000011">
    <property type="protein sequence ID" value="HIW69835.1"/>
    <property type="molecule type" value="Genomic_DNA"/>
</dbReference>
<evidence type="ECO:0000313" key="4">
    <source>
        <dbReference type="Proteomes" id="UP000886878"/>
    </source>
</evidence>
<protein>
    <recommendedName>
        <fullName evidence="2">Cytokinin riboside 5'-monophosphate phosphoribohydrolase</fullName>
        <ecNumber evidence="2">3.2.2.n1</ecNumber>
    </recommendedName>
</protein>
<dbReference type="GO" id="GO:0016799">
    <property type="term" value="F:hydrolase activity, hydrolyzing N-glycosyl compounds"/>
    <property type="evidence" value="ECO:0007669"/>
    <property type="project" value="TreeGrafter"/>
</dbReference>
<reference evidence="3" key="2">
    <citation type="submission" date="2021-04" db="EMBL/GenBank/DDBJ databases">
        <authorList>
            <person name="Gilroy R."/>
        </authorList>
    </citation>
    <scope>NUCLEOTIDE SEQUENCE</scope>
    <source>
        <strain evidence="3">ChiHejej3B27-2180</strain>
    </source>
</reference>
<proteinExistence type="inferred from homology"/>
<dbReference type="PANTHER" id="PTHR31223:SF70">
    <property type="entry name" value="LOG FAMILY PROTEIN YJL055W"/>
    <property type="match status" value="1"/>
</dbReference>
<dbReference type="EC" id="3.2.2.n1" evidence="2"/>
<dbReference type="InterPro" id="IPR031100">
    <property type="entry name" value="LOG_fam"/>
</dbReference>
<gene>
    <name evidence="3" type="ORF">H9876_00405</name>
</gene>
<name>A0A9D1QPH8_9LACO</name>
<keyword evidence="2" id="KW-0378">Hydrolase</keyword>
<dbReference type="GO" id="GO:0009691">
    <property type="term" value="P:cytokinin biosynthetic process"/>
    <property type="evidence" value="ECO:0007669"/>
    <property type="project" value="UniProtKB-UniRule"/>
</dbReference>
<dbReference type="InterPro" id="IPR005269">
    <property type="entry name" value="LOG"/>
</dbReference>
<accession>A0A9D1QPH8</accession>
<organism evidence="3 4">
    <name type="scientific">Candidatus Limosilactobacillus merdipullorum</name>
    <dbReference type="NCBI Taxonomy" id="2838653"/>
    <lineage>
        <taxon>Bacteria</taxon>
        <taxon>Bacillati</taxon>
        <taxon>Bacillota</taxon>
        <taxon>Bacilli</taxon>
        <taxon>Lactobacillales</taxon>
        <taxon>Lactobacillaceae</taxon>
        <taxon>Limosilactobacillus</taxon>
    </lineage>
</organism>
<dbReference type="GO" id="GO:0005829">
    <property type="term" value="C:cytosol"/>
    <property type="evidence" value="ECO:0007669"/>
    <property type="project" value="TreeGrafter"/>
</dbReference>
<evidence type="ECO:0000313" key="3">
    <source>
        <dbReference type="EMBL" id="HIW69835.1"/>
    </source>
</evidence>
<dbReference type="NCBIfam" id="TIGR00730">
    <property type="entry name" value="Rossman fold protein, TIGR00730 family"/>
    <property type="match status" value="1"/>
</dbReference>
<dbReference type="Pfam" id="PF03641">
    <property type="entry name" value="Lysine_decarbox"/>
    <property type="match status" value="1"/>
</dbReference>
<comment type="caution">
    <text evidence="3">The sequence shown here is derived from an EMBL/GenBank/DDBJ whole genome shotgun (WGS) entry which is preliminary data.</text>
</comment>
<evidence type="ECO:0000256" key="2">
    <source>
        <dbReference type="RuleBase" id="RU363015"/>
    </source>
</evidence>
<sequence length="191" mass="21230">MINSLTVYCGANLGNDPRIVDAAKQFGQQMANNKISLVYGGGRFGIMGTIARSVLDNGGAVHGVITTELRDRGTALAGLTTSEVVPSMDVRKRQLMALSDGMVAFPGGVGTLEEISQAASWTSIGDNRKPVAFYNFEGYYDPLDEMFHRMYKKGFLERSYLDSLFFTDNFDQLISFMDHYHAPDYRHYQAK</sequence>
<evidence type="ECO:0000256" key="1">
    <source>
        <dbReference type="ARBA" id="ARBA00006763"/>
    </source>
</evidence>
<reference evidence="3" key="1">
    <citation type="journal article" date="2021" name="PeerJ">
        <title>Extensive microbial diversity within the chicken gut microbiome revealed by metagenomics and culture.</title>
        <authorList>
            <person name="Gilroy R."/>
            <person name="Ravi A."/>
            <person name="Getino M."/>
            <person name="Pursley I."/>
            <person name="Horton D.L."/>
            <person name="Alikhan N.F."/>
            <person name="Baker D."/>
            <person name="Gharbi K."/>
            <person name="Hall N."/>
            <person name="Watson M."/>
            <person name="Adriaenssens E.M."/>
            <person name="Foster-Nyarko E."/>
            <person name="Jarju S."/>
            <person name="Secka A."/>
            <person name="Antonio M."/>
            <person name="Oren A."/>
            <person name="Chaudhuri R.R."/>
            <person name="La Ragione R."/>
            <person name="Hildebrand F."/>
            <person name="Pallen M.J."/>
        </authorList>
    </citation>
    <scope>NUCLEOTIDE SEQUENCE</scope>
    <source>
        <strain evidence="3">ChiHejej3B27-2180</strain>
    </source>
</reference>
<dbReference type="AlphaFoldDB" id="A0A9D1QPH8"/>
<dbReference type="Proteomes" id="UP000886878">
    <property type="component" value="Unassembled WGS sequence"/>
</dbReference>